<feature type="disulfide bond" evidence="6">
    <location>
        <begin position="125"/>
        <end position="134"/>
    </location>
</feature>
<dbReference type="Proteomes" id="UP000271889">
    <property type="component" value="Unassembled WGS sequence"/>
</dbReference>
<evidence type="ECO:0000256" key="3">
    <source>
        <dbReference type="ARBA" id="ARBA00022737"/>
    </source>
</evidence>
<proteinExistence type="predicted"/>
<keyword evidence="4 6" id="KW-1015">Disulfide bond</keyword>
<sequence length="200" mass="20824">TCHDDGTFATCECPKGFIGETCSETVGTSSTCDPNPCTNGGKCFADGSDNGFSCECAPGFEGPLCESQAAEWVPKVEELTTLSFSSFNTVTTTAVTTLGPVATSCLSCVHADKCVESTAGALCLCHQGYRGPHCDEKGEVCDTVKCPQSQTCRPLISIGDIHTRCGCPIGSTGPKCKESTVASLDENSLFIHQSPNVMIG</sequence>
<accession>A0A3P7MBW3</accession>
<dbReference type="GO" id="GO:0032991">
    <property type="term" value="C:protein-containing complex"/>
    <property type="evidence" value="ECO:0007669"/>
    <property type="project" value="TreeGrafter"/>
</dbReference>
<evidence type="ECO:0000259" key="7">
    <source>
        <dbReference type="PROSITE" id="PS50026"/>
    </source>
</evidence>
<dbReference type="InterPro" id="IPR000742">
    <property type="entry name" value="EGF"/>
</dbReference>
<evidence type="ECO:0000256" key="6">
    <source>
        <dbReference type="PROSITE-ProRule" id="PRU00076"/>
    </source>
</evidence>
<dbReference type="GO" id="GO:0007157">
    <property type="term" value="P:heterophilic cell-cell adhesion via plasma membrane cell adhesion molecules"/>
    <property type="evidence" value="ECO:0007669"/>
    <property type="project" value="TreeGrafter"/>
</dbReference>
<gene>
    <name evidence="8" type="ORF">CGOC_LOCUS10521</name>
</gene>
<dbReference type="GO" id="GO:0005886">
    <property type="term" value="C:plasma membrane"/>
    <property type="evidence" value="ECO:0007669"/>
    <property type="project" value="UniProtKB-ARBA"/>
</dbReference>
<dbReference type="GO" id="GO:0045197">
    <property type="term" value="P:establishment or maintenance of epithelial cell apical/basal polarity"/>
    <property type="evidence" value="ECO:0007669"/>
    <property type="project" value="TreeGrafter"/>
</dbReference>
<dbReference type="InterPro" id="IPR051022">
    <property type="entry name" value="Notch_Cell-Fate_Det"/>
</dbReference>
<organism evidence="8 9">
    <name type="scientific">Cylicostephanus goldi</name>
    <name type="common">Nematode worm</name>
    <dbReference type="NCBI Taxonomy" id="71465"/>
    <lineage>
        <taxon>Eukaryota</taxon>
        <taxon>Metazoa</taxon>
        <taxon>Ecdysozoa</taxon>
        <taxon>Nematoda</taxon>
        <taxon>Chromadorea</taxon>
        <taxon>Rhabditida</taxon>
        <taxon>Rhabditina</taxon>
        <taxon>Rhabditomorpha</taxon>
        <taxon>Strongyloidea</taxon>
        <taxon>Strongylidae</taxon>
        <taxon>Cylicostephanus</taxon>
    </lineage>
</organism>
<dbReference type="GO" id="GO:0000902">
    <property type="term" value="P:cell morphogenesis"/>
    <property type="evidence" value="ECO:0007669"/>
    <property type="project" value="UniProtKB-ARBA"/>
</dbReference>
<feature type="domain" description="EGF-like" evidence="7">
    <location>
        <begin position="28"/>
        <end position="66"/>
    </location>
</feature>
<dbReference type="CDD" id="cd00054">
    <property type="entry name" value="EGF_CA"/>
    <property type="match status" value="1"/>
</dbReference>
<keyword evidence="5" id="KW-0325">Glycoprotein</keyword>
<dbReference type="GO" id="GO:0048666">
    <property type="term" value="P:neuron development"/>
    <property type="evidence" value="ECO:0007669"/>
    <property type="project" value="UniProtKB-ARBA"/>
</dbReference>
<feature type="non-terminal residue" evidence="8">
    <location>
        <position position="1"/>
    </location>
</feature>
<evidence type="ECO:0000256" key="4">
    <source>
        <dbReference type="ARBA" id="ARBA00023157"/>
    </source>
</evidence>
<evidence type="ECO:0000313" key="8">
    <source>
        <dbReference type="EMBL" id="VDN26914.1"/>
    </source>
</evidence>
<keyword evidence="9" id="KW-1185">Reference proteome</keyword>
<evidence type="ECO:0000256" key="5">
    <source>
        <dbReference type="ARBA" id="ARBA00023180"/>
    </source>
</evidence>
<dbReference type="SUPFAM" id="SSF57196">
    <property type="entry name" value="EGF/Laminin"/>
    <property type="match status" value="2"/>
</dbReference>
<keyword evidence="1 6" id="KW-0245">EGF-like domain</keyword>
<dbReference type="PANTHER" id="PTHR24049">
    <property type="entry name" value="CRUMBS FAMILY MEMBER"/>
    <property type="match status" value="1"/>
</dbReference>
<feature type="disulfide bond" evidence="6">
    <location>
        <begin position="13"/>
        <end position="22"/>
    </location>
</feature>
<feature type="domain" description="EGF-like" evidence="7">
    <location>
        <begin position="1"/>
        <end position="23"/>
    </location>
</feature>
<protein>
    <recommendedName>
        <fullName evidence="7">EGF-like domain-containing protein</fullName>
    </recommendedName>
</protein>
<feature type="disulfide bond" evidence="6">
    <location>
        <begin position="37"/>
        <end position="54"/>
    </location>
</feature>
<evidence type="ECO:0000256" key="1">
    <source>
        <dbReference type="ARBA" id="ARBA00022536"/>
    </source>
</evidence>
<keyword evidence="2" id="KW-0732">Signal</keyword>
<evidence type="ECO:0000256" key="2">
    <source>
        <dbReference type="ARBA" id="ARBA00022729"/>
    </source>
</evidence>
<name>A0A3P7MBW3_CYLGO</name>
<dbReference type="Pfam" id="PF00008">
    <property type="entry name" value="EGF"/>
    <property type="match status" value="1"/>
</dbReference>
<dbReference type="FunFam" id="2.10.25.10:FF:000230">
    <property type="entry name" value="Delta-like protein"/>
    <property type="match status" value="1"/>
</dbReference>
<dbReference type="GO" id="GO:0042063">
    <property type="term" value="P:gliogenesis"/>
    <property type="evidence" value="ECO:0007669"/>
    <property type="project" value="UniProtKB-ARBA"/>
</dbReference>
<dbReference type="SMART" id="SM00181">
    <property type="entry name" value="EGF"/>
    <property type="match status" value="4"/>
</dbReference>
<keyword evidence="3" id="KW-0677">Repeat</keyword>
<reference evidence="8 9" key="1">
    <citation type="submission" date="2018-11" db="EMBL/GenBank/DDBJ databases">
        <authorList>
            <consortium name="Pathogen Informatics"/>
        </authorList>
    </citation>
    <scope>NUCLEOTIDE SEQUENCE [LARGE SCALE GENOMIC DNA]</scope>
</reference>
<feature type="domain" description="EGF-like" evidence="7">
    <location>
        <begin position="101"/>
        <end position="135"/>
    </location>
</feature>
<dbReference type="PANTHER" id="PTHR24049:SF22">
    <property type="entry name" value="DROSOPHILA CRUMBS HOMOLOG"/>
    <property type="match status" value="1"/>
</dbReference>
<dbReference type="PROSITE" id="PS01186">
    <property type="entry name" value="EGF_2"/>
    <property type="match status" value="3"/>
</dbReference>
<dbReference type="AlphaFoldDB" id="A0A3P7MBW3"/>
<dbReference type="EMBL" id="UYRV01111654">
    <property type="protein sequence ID" value="VDN26914.1"/>
    <property type="molecule type" value="Genomic_DNA"/>
</dbReference>
<evidence type="ECO:0000313" key="9">
    <source>
        <dbReference type="Proteomes" id="UP000271889"/>
    </source>
</evidence>
<dbReference type="PROSITE" id="PS00022">
    <property type="entry name" value="EGF_1"/>
    <property type="match status" value="4"/>
</dbReference>
<feature type="disulfide bond" evidence="6">
    <location>
        <begin position="56"/>
        <end position="65"/>
    </location>
</feature>
<dbReference type="Gene3D" id="2.10.25.10">
    <property type="entry name" value="Laminin"/>
    <property type="match status" value="2"/>
</dbReference>
<dbReference type="PROSITE" id="PS50026">
    <property type="entry name" value="EGF_3"/>
    <property type="match status" value="3"/>
</dbReference>
<comment type="caution">
    <text evidence="6">Lacks conserved residue(s) required for the propagation of feature annotation.</text>
</comment>
<dbReference type="OrthoDB" id="5798746at2759"/>